<organism evidence="1">
    <name type="scientific">Arion vulgaris</name>
    <dbReference type="NCBI Taxonomy" id="1028688"/>
    <lineage>
        <taxon>Eukaryota</taxon>
        <taxon>Metazoa</taxon>
        <taxon>Spiralia</taxon>
        <taxon>Lophotrochozoa</taxon>
        <taxon>Mollusca</taxon>
        <taxon>Gastropoda</taxon>
        <taxon>Heterobranchia</taxon>
        <taxon>Euthyneura</taxon>
        <taxon>Panpulmonata</taxon>
        <taxon>Eupulmonata</taxon>
        <taxon>Stylommatophora</taxon>
        <taxon>Helicina</taxon>
        <taxon>Arionoidea</taxon>
        <taxon>Arionidae</taxon>
        <taxon>Arion</taxon>
    </lineage>
</organism>
<evidence type="ECO:0000313" key="1">
    <source>
        <dbReference type="EMBL" id="CEK55876.1"/>
    </source>
</evidence>
<reference evidence="1" key="1">
    <citation type="submission" date="2014-12" db="EMBL/GenBank/DDBJ databases">
        <title>Insight into the proteome of Arion vulgaris.</title>
        <authorList>
            <person name="Aradska J."/>
            <person name="Bulat T."/>
            <person name="Smidak R."/>
            <person name="Sarate P."/>
            <person name="Gangsoo J."/>
            <person name="Sialana F."/>
            <person name="Bilban M."/>
            <person name="Lubec G."/>
        </authorList>
    </citation>
    <scope>NUCLEOTIDE SEQUENCE</scope>
    <source>
        <tissue evidence="1">Skin</tissue>
    </source>
</reference>
<proteinExistence type="predicted"/>
<feature type="non-terminal residue" evidence="1">
    <location>
        <position position="1"/>
    </location>
</feature>
<protein>
    <submittedName>
        <fullName evidence="1">Uncharacterized protein</fullName>
    </submittedName>
</protein>
<sequence length="69" mass="7221">FDTTKVCLGVIVTVESHQGILNGSLHAISHVVRNASEKTALSILKLSNDSVPALTGAFIDIFTTEDGPA</sequence>
<dbReference type="EMBL" id="HACG01009011">
    <property type="protein sequence ID" value="CEK55876.1"/>
    <property type="molecule type" value="Transcribed_RNA"/>
</dbReference>
<dbReference type="AlphaFoldDB" id="A0A0B6YJA4"/>
<accession>A0A0B6YJA4</accession>
<gene>
    <name evidence="1" type="primary">ORF26252</name>
</gene>
<feature type="non-terminal residue" evidence="1">
    <location>
        <position position="69"/>
    </location>
</feature>
<name>A0A0B6YJA4_9EUPU</name>